<dbReference type="RefSeq" id="WP_097496096.1">
    <property type="nucleotide sequence ID" value="NZ_CANUEF010000005.1"/>
</dbReference>
<accession>A0AAW9WYN8</accession>
<evidence type="ECO:0000313" key="2">
    <source>
        <dbReference type="EMBL" id="MWU29360.1"/>
    </source>
</evidence>
<dbReference type="AlphaFoldDB" id="A0AAW9WYN8"/>
<gene>
    <name evidence="2" type="ORF">GP944_00940</name>
</gene>
<reference evidence="2 3" key="1">
    <citation type="submission" date="2019-12" db="EMBL/GenBank/DDBJ databases">
        <title>Enteriobacteria Tanzani isolates_8377-8380.</title>
        <authorList>
            <person name="Subbiah M."/>
            <person name="Call D."/>
        </authorList>
    </citation>
    <scope>NUCLEOTIDE SEQUENCE [LARGE SCALE GENOMIC DNA]</scope>
    <source>
        <strain evidence="2 3">8378wB3</strain>
    </source>
</reference>
<dbReference type="Pfam" id="PF06223">
    <property type="entry name" value="Phage_tail_T"/>
    <property type="match status" value="1"/>
</dbReference>
<dbReference type="InterPro" id="IPR009350">
    <property type="entry name" value="Phage_tail_T"/>
</dbReference>
<organism evidence="2 3">
    <name type="scientific">Escherichia coli</name>
    <dbReference type="NCBI Taxonomy" id="562"/>
    <lineage>
        <taxon>Bacteria</taxon>
        <taxon>Pseudomonadati</taxon>
        <taxon>Pseudomonadota</taxon>
        <taxon>Gammaproteobacteria</taxon>
        <taxon>Enterobacterales</taxon>
        <taxon>Enterobacteriaceae</taxon>
        <taxon>Escherichia</taxon>
    </lineage>
</organism>
<proteinExistence type="predicted"/>
<comment type="caution">
    <text evidence="2">The sequence shown here is derived from an EMBL/GenBank/DDBJ whole genome shotgun (WGS) entry which is preliminary data.</text>
</comment>
<dbReference type="Proteomes" id="UP000441160">
    <property type="component" value="Unassembled WGS sequence"/>
</dbReference>
<protein>
    <submittedName>
        <fullName evidence="2">DUF4035 domain-containing protein</fullName>
    </submittedName>
</protein>
<feature type="domain" description="Minor tail T" evidence="1">
    <location>
        <begin position="21"/>
        <end position="91"/>
    </location>
</feature>
<sequence length="93" mass="10082">MALALRMGRTLAELRQTMAPSELLMWAEYDRISPVGDVRGDIHNAQLVSAIYGAQGVKVPIDEAVIQWADDAEKASPNDPFAGLEAAFLEAAR</sequence>
<evidence type="ECO:0000313" key="3">
    <source>
        <dbReference type="Proteomes" id="UP000441160"/>
    </source>
</evidence>
<evidence type="ECO:0000259" key="1">
    <source>
        <dbReference type="Pfam" id="PF06223"/>
    </source>
</evidence>
<dbReference type="EMBL" id="WTRX01000001">
    <property type="protein sequence ID" value="MWU29360.1"/>
    <property type="molecule type" value="Genomic_DNA"/>
</dbReference>
<name>A0AAW9WYN8_ECOLX</name>